<dbReference type="Proteomes" id="UP000198856">
    <property type="component" value="Unassembled WGS sequence"/>
</dbReference>
<evidence type="ECO:0000313" key="9">
    <source>
        <dbReference type="EMBL" id="SDJ24505.1"/>
    </source>
</evidence>
<dbReference type="SUPFAM" id="SSF161098">
    <property type="entry name" value="MetI-like"/>
    <property type="match status" value="1"/>
</dbReference>
<feature type="transmembrane region" description="Helical" evidence="7">
    <location>
        <begin position="100"/>
        <end position="120"/>
    </location>
</feature>
<evidence type="ECO:0000256" key="4">
    <source>
        <dbReference type="ARBA" id="ARBA00022692"/>
    </source>
</evidence>
<evidence type="ECO:0000256" key="3">
    <source>
        <dbReference type="ARBA" id="ARBA00022475"/>
    </source>
</evidence>
<feature type="transmembrane region" description="Helical" evidence="7">
    <location>
        <begin position="291"/>
        <end position="313"/>
    </location>
</feature>
<evidence type="ECO:0000256" key="7">
    <source>
        <dbReference type="RuleBase" id="RU363032"/>
    </source>
</evidence>
<keyword evidence="6 7" id="KW-0472">Membrane</keyword>
<dbReference type="Pfam" id="PF00528">
    <property type="entry name" value="BPD_transp_1"/>
    <property type="match status" value="1"/>
</dbReference>
<feature type="transmembrane region" description="Helical" evidence="7">
    <location>
        <begin position="38"/>
        <end position="57"/>
    </location>
</feature>
<dbReference type="Gene3D" id="1.10.3720.10">
    <property type="entry name" value="MetI-like"/>
    <property type="match status" value="1"/>
</dbReference>
<feature type="domain" description="ABC transmembrane type-1" evidence="8">
    <location>
        <begin position="95"/>
        <end position="312"/>
    </location>
</feature>
<dbReference type="InterPro" id="IPR051393">
    <property type="entry name" value="ABC_transporter_permease"/>
</dbReference>
<keyword evidence="2 7" id="KW-0813">Transport</keyword>
<comment type="similarity">
    <text evidence="7">Belongs to the binding-protein-dependent transport system permease family.</text>
</comment>
<dbReference type="InterPro" id="IPR035906">
    <property type="entry name" value="MetI-like_sf"/>
</dbReference>
<evidence type="ECO:0000256" key="6">
    <source>
        <dbReference type="ARBA" id="ARBA00023136"/>
    </source>
</evidence>
<feature type="transmembrane region" description="Helical" evidence="7">
    <location>
        <begin position="132"/>
        <end position="153"/>
    </location>
</feature>
<keyword evidence="4 7" id="KW-0812">Transmembrane</keyword>
<feature type="transmembrane region" description="Helical" evidence="7">
    <location>
        <begin position="173"/>
        <end position="196"/>
    </location>
</feature>
<dbReference type="GO" id="GO:0005886">
    <property type="term" value="C:plasma membrane"/>
    <property type="evidence" value="ECO:0007669"/>
    <property type="project" value="UniProtKB-SubCell"/>
</dbReference>
<dbReference type="PANTHER" id="PTHR30193">
    <property type="entry name" value="ABC TRANSPORTER PERMEASE PROTEIN"/>
    <property type="match status" value="1"/>
</dbReference>
<evidence type="ECO:0000256" key="5">
    <source>
        <dbReference type="ARBA" id="ARBA00022989"/>
    </source>
</evidence>
<organism evidence="9 10">
    <name type="scientific">Halovenus aranensis</name>
    <dbReference type="NCBI Taxonomy" id="890420"/>
    <lineage>
        <taxon>Archaea</taxon>
        <taxon>Methanobacteriati</taxon>
        <taxon>Methanobacteriota</taxon>
        <taxon>Stenosarchaea group</taxon>
        <taxon>Halobacteria</taxon>
        <taxon>Halobacteriales</taxon>
        <taxon>Haloarculaceae</taxon>
        <taxon>Halovenus</taxon>
    </lineage>
</organism>
<evidence type="ECO:0000259" key="8">
    <source>
        <dbReference type="PROSITE" id="PS50928"/>
    </source>
</evidence>
<sequence>MTVMLTMTSDAAIDDPSSGSGIRRTVGTYVDSVVSRPLFWLLPALLFITVFQLYPVFEVFRMSLTDMSLITSEESYVWLENYRRLLGSERFYSTLRVTGLYSIASIILQIGLGLGLALAIDYGVRRGLRGPLFTRVVVLSAWIVPGIIIGLVWKIMLLETNVGVVNNALGRLGFGIVPFLSDAQIAVVSVITAGAWRGTAFSMIMFYAGLKRVPDELYRAAKIDGAGPLARFRYVTLPQLKSVVFVVTILVTIYSLNSFDLIFALTNGGPGRATEVIALSMYKSAFNSYEMGMAAATAVVLLMVTLVVTAVYFRLFDISEEI</sequence>
<dbReference type="AlphaFoldDB" id="A0A1G8S6S4"/>
<dbReference type="PANTHER" id="PTHR30193:SF37">
    <property type="entry name" value="INNER MEMBRANE ABC TRANSPORTER PERMEASE PROTEIN YCJO"/>
    <property type="match status" value="1"/>
</dbReference>
<dbReference type="PROSITE" id="PS50928">
    <property type="entry name" value="ABC_TM1"/>
    <property type="match status" value="1"/>
</dbReference>
<dbReference type="GO" id="GO:0055085">
    <property type="term" value="P:transmembrane transport"/>
    <property type="evidence" value="ECO:0007669"/>
    <property type="project" value="InterPro"/>
</dbReference>
<keyword evidence="10" id="KW-1185">Reference proteome</keyword>
<feature type="transmembrane region" description="Helical" evidence="7">
    <location>
        <begin position="243"/>
        <end position="265"/>
    </location>
</feature>
<protein>
    <submittedName>
        <fullName evidence="9">Carbohydrate ABC transporter membrane protein 1, CUT1 family</fullName>
    </submittedName>
</protein>
<accession>A0A1G8S6S4</accession>
<evidence type="ECO:0000313" key="10">
    <source>
        <dbReference type="Proteomes" id="UP000198856"/>
    </source>
</evidence>
<dbReference type="CDD" id="cd06261">
    <property type="entry name" value="TM_PBP2"/>
    <property type="match status" value="1"/>
</dbReference>
<proteinExistence type="inferred from homology"/>
<dbReference type="STRING" id="890420.SAMN05216226_101298"/>
<evidence type="ECO:0000256" key="2">
    <source>
        <dbReference type="ARBA" id="ARBA00022448"/>
    </source>
</evidence>
<reference evidence="9 10" key="1">
    <citation type="submission" date="2016-10" db="EMBL/GenBank/DDBJ databases">
        <authorList>
            <person name="de Groot N.N."/>
        </authorList>
    </citation>
    <scope>NUCLEOTIDE SEQUENCE [LARGE SCALE GENOMIC DNA]</scope>
    <source>
        <strain evidence="9 10">IBRC-M10015</strain>
    </source>
</reference>
<keyword evidence="3" id="KW-1003">Cell membrane</keyword>
<keyword evidence="5 7" id="KW-1133">Transmembrane helix</keyword>
<dbReference type="EMBL" id="FNFC01000001">
    <property type="protein sequence ID" value="SDJ24505.1"/>
    <property type="molecule type" value="Genomic_DNA"/>
</dbReference>
<dbReference type="InterPro" id="IPR000515">
    <property type="entry name" value="MetI-like"/>
</dbReference>
<name>A0A1G8S6S4_9EURY</name>
<evidence type="ECO:0000256" key="1">
    <source>
        <dbReference type="ARBA" id="ARBA00004651"/>
    </source>
</evidence>
<gene>
    <name evidence="9" type="ORF">SAMN05216226_101298</name>
</gene>
<comment type="subcellular location">
    <subcellularLocation>
        <location evidence="1 7">Cell membrane</location>
        <topology evidence="1 7">Multi-pass membrane protein</topology>
    </subcellularLocation>
</comment>